<dbReference type="PROSITE" id="PS00107">
    <property type="entry name" value="PROTEIN_KINASE_ATP"/>
    <property type="match status" value="1"/>
</dbReference>
<dbReference type="PROSITE" id="PS50042">
    <property type="entry name" value="CNMP_BINDING_3"/>
    <property type="match status" value="1"/>
</dbReference>
<evidence type="ECO:0000256" key="7">
    <source>
        <dbReference type="ARBA" id="ARBA00022840"/>
    </source>
</evidence>
<keyword evidence="6" id="KW-0418">Kinase</keyword>
<evidence type="ECO:0000256" key="5">
    <source>
        <dbReference type="ARBA" id="ARBA00022741"/>
    </source>
</evidence>
<dbReference type="Proteomes" id="UP000178379">
    <property type="component" value="Unassembled WGS sequence"/>
</dbReference>
<gene>
    <name evidence="12" type="ORF">A2140_10525</name>
</gene>
<dbReference type="PROSITE" id="PS00108">
    <property type="entry name" value="PROTEIN_KINASE_ST"/>
    <property type="match status" value="1"/>
</dbReference>
<feature type="domain" description="Protein kinase" evidence="10">
    <location>
        <begin position="8"/>
        <end position="274"/>
    </location>
</feature>
<dbReference type="Pfam" id="PF00069">
    <property type="entry name" value="Pkinase"/>
    <property type="match status" value="1"/>
</dbReference>
<keyword evidence="5 9" id="KW-0547">Nucleotide-binding</keyword>
<evidence type="ECO:0000256" key="6">
    <source>
        <dbReference type="ARBA" id="ARBA00022777"/>
    </source>
</evidence>
<comment type="caution">
    <text evidence="12">The sequence shown here is derived from an EMBL/GenBank/DDBJ whole genome shotgun (WGS) entry which is preliminary data.</text>
</comment>
<dbReference type="SUPFAM" id="SSF56112">
    <property type="entry name" value="Protein kinase-like (PK-like)"/>
    <property type="match status" value="1"/>
</dbReference>
<keyword evidence="2" id="KW-0723">Serine/threonine-protein kinase</keyword>
<protein>
    <recommendedName>
        <fullName evidence="1">non-specific serine/threonine protein kinase</fullName>
        <ecNumber evidence="1">2.7.11.1</ecNumber>
    </recommendedName>
</protein>
<evidence type="ECO:0000256" key="2">
    <source>
        <dbReference type="ARBA" id="ARBA00022527"/>
    </source>
</evidence>
<dbReference type="InterPro" id="IPR014710">
    <property type="entry name" value="RmlC-like_jellyroll"/>
</dbReference>
<proteinExistence type="predicted"/>
<dbReference type="GO" id="GO:0005524">
    <property type="term" value="F:ATP binding"/>
    <property type="evidence" value="ECO:0007669"/>
    <property type="project" value="UniProtKB-UniRule"/>
</dbReference>
<evidence type="ECO:0000256" key="4">
    <source>
        <dbReference type="ARBA" id="ARBA00022679"/>
    </source>
</evidence>
<keyword evidence="7 9" id="KW-0067">ATP-binding</keyword>
<dbReference type="InterPro" id="IPR017441">
    <property type="entry name" value="Protein_kinase_ATP_BS"/>
</dbReference>
<dbReference type="GO" id="GO:0030553">
    <property type="term" value="F:cGMP binding"/>
    <property type="evidence" value="ECO:0007669"/>
    <property type="project" value="UniProtKB-KW"/>
</dbReference>
<dbReference type="InterPro" id="IPR008271">
    <property type="entry name" value="Ser/Thr_kinase_AS"/>
</dbReference>
<dbReference type="InterPro" id="IPR018490">
    <property type="entry name" value="cNMP-bd_dom_sf"/>
</dbReference>
<dbReference type="Pfam" id="PF00027">
    <property type="entry name" value="cNMP_binding"/>
    <property type="match status" value="1"/>
</dbReference>
<dbReference type="InterPro" id="IPR011009">
    <property type="entry name" value="Kinase-like_dom_sf"/>
</dbReference>
<dbReference type="STRING" id="1817756.A2140_10525"/>
<dbReference type="SMART" id="SM00220">
    <property type="entry name" value="S_TKc"/>
    <property type="match status" value="1"/>
</dbReference>
<dbReference type="AlphaFoldDB" id="A0A1F6T0G9"/>
<dbReference type="Gene3D" id="3.30.200.20">
    <property type="entry name" value="Phosphorylase Kinase, domain 1"/>
    <property type="match status" value="1"/>
</dbReference>
<keyword evidence="8" id="KW-0142">cGMP-binding</keyword>
<dbReference type="SMART" id="SM00100">
    <property type="entry name" value="cNMP"/>
    <property type="match status" value="1"/>
</dbReference>
<dbReference type="PANTHER" id="PTHR43289:SF34">
    <property type="entry name" value="SERINE_THREONINE-PROTEIN KINASE YBDM-RELATED"/>
    <property type="match status" value="1"/>
</dbReference>
<evidence type="ECO:0000256" key="1">
    <source>
        <dbReference type="ARBA" id="ARBA00012513"/>
    </source>
</evidence>
<feature type="binding site" evidence="9">
    <location>
        <position position="37"/>
    </location>
    <ligand>
        <name>ATP</name>
        <dbReference type="ChEBI" id="CHEBI:30616"/>
    </ligand>
</feature>
<dbReference type="CDD" id="cd14014">
    <property type="entry name" value="STKc_PknB_like"/>
    <property type="match status" value="1"/>
</dbReference>
<dbReference type="Gene3D" id="2.60.120.10">
    <property type="entry name" value="Jelly Rolls"/>
    <property type="match status" value="1"/>
</dbReference>
<dbReference type="PANTHER" id="PTHR43289">
    <property type="entry name" value="MITOGEN-ACTIVATED PROTEIN KINASE KINASE KINASE 20-RELATED"/>
    <property type="match status" value="1"/>
</dbReference>
<dbReference type="Gene3D" id="1.10.510.10">
    <property type="entry name" value="Transferase(Phosphotransferase) domain 1"/>
    <property type="match status" value="1"/>
</dbReference>
<evidence type="ECO:0000256" key="8">
    <source>
        <dbReference type="ARBA" id="ARBA00022992"/>
    </source>
</evidence>
<dbReference type="GO" id="GO:0004674">
    <property type="term" value="F:protein serine/threonine kinase activity"/>
    <property type="evidence" value="ECO:0007669"/>
    <property type="project" value="UniProtKB-KW"/>
</dbReference>
<dbReference type="FunFam" id="1.10.510.10:FF:000021">
    <property type="entry name" value="Serine/threonine protein kinase"/>
    <property type="match status" value="1"/>
</dbReference>
<evidence type="ECO:0000259" key="10">
    <source>
        <dbReference type="PROSITE" id="PS50011"/>
    </source>
</evidence>
<accession>A0A1F6T0G9</accession>
<feature type="domain" description="Cyclic nucleotide-binding" evidence="11">
    <location>
        <begin position="295"/>
        <end position="392"/>
    </location>
</feature>
<evidence type="ECO:0000256" key="3">
    <source>
        <dbReference type="ARBA" id="ARBA00022535"/>
    </source>
</evidence>
<evidence type="ECO:0000313" key="12">
    <source>
        <dbReference type="EMBL" id="OGI38677.1"/>
    </source>
</evidence>
<reference evidence="12 13" key="1">
    <citation type="journal article" date="2016" name="Nat. Commun.">
        <title>Thousands of microbial genomes shed light on interconnected biogeochemical processes in an aquifer system.</title>
        <authorList>
            <person name="Anantharaman K."/>
            <person name="Brown C.T."/>
            <person name="Hug L.A."/>
            <person name="Sharon I."/>
            <person name="Castelle C.J."/>
            <person name="Probst A.J."/>
            <person name="Thomas B.C."/>
            <person name="Singh A."/>
            <person name="Wilkins M.J."/>
            <person name="Karaoz U."/>
            <person name="Brodie E.L."/>
            <person name="Williams K.H."/>
            <person name="Hubbard S.S."/>
            <person name="Banfield J.F."/>
        </authorList>
    </citation>
    <scope>NUCLEOTIDE SEQUENCE [LARGE SCALE GENOMIC DNA]</scope>
</reference>
<dbReference type="EMBL" id="MFSQ01000113">
    <property type="protein sequence ID" value="OGI38677.1"/>
    <property type="molecule type" value="Genomic_DNA"/>
</dbReference>
<dbReference type="InterPro" id="IPR000719">
    <property type="entry name" value="Prot_kinase_dom"/>
</dbReference>
<evidence type="ECO:0000313" key="13">
    <source>
        <dbReference type="Proteomes" id="UP000178379"/>
    </source>
</evidence>
<name>A0A1F6T0G9_9PROT</name>
<sequence>MPLKIGRYDIREQIGRGATSIIYLAHDAFNNRDVALKVAQQDVFRDPVNGAKSRKLFMNEAAHAGKLNHPHIVAIYDAGVDEELNYIAMEYVPGGTLAAYTDATKLLPFDKVAEIAFKVAKALEYAQRFGVIHRDIKPANILVAKDTDIKISDFGAALWSNVTSTQVMGAVGSPRYMSPEQITGRDITHQSDIYSLGVVMYELLTGKSPVKADNPAALLMAVVKETPPPIVQLRPGVPPALARIVERAMEKDPKRRYPNWSDFTDDLGAIYGSLETQPEEISDTRKFNIMKGLAFFGGFTEAELWEFLHFSQWARFKTGRALVEEGKMGGSFFVLASGEARVYKNERLLGMIRAGEPFGEMPYIYDEPRKRSATVNAISDAMLIKVRADALKDASEDLRLRINRAFLRVMAERLARTDYLLANL</sequence>
<dbReference type="EC" id="2.7.11.1" evidence="1"/>
<dbReference type="PROSITE" id="PS50011">
    <property type="entry name" value="PROTEIN_KINASE_DOM"/>
    <property type="match status" value="1"/>
</dbReference>
<evidence type="ECO:0000259" key="11">
    <source>
        <dbReference type="PROSITE" id="PS50042"/>
    </source>
</evidence>
<evidence type="ECO:0000256" key="9">
    <source>
        <dbReference type="PROSITE-ProRule" id="PRU10141"/>
    </source>
</evidence>
<organism evidence="12 13">
    <name type="scientific">Candidatus Muproteobacteria bacterium RBG_16_62_13</name>
    <dbReference type="NCBI Taxonomy" id="1817756"/>
    <lineage>
        <taxon>Bacteria</taxon>
        <taxon>Pseudomonadati</taxon>
        <taxon>Pseudomonadota</taxon>
        <taxon>Candidatus Muproteobacteria</taxon>
    </lineage>
</organism>
<keyword evidence="4" id="KW-0808">Transferase</keyword>
<keyword evidence="3" id="KW-0140">cGMP</keyword>
<dbReference type="InterPro" id="IPR000595">
    <property type="entry name" value="cNMP-bd_dom"/>
</dbReference>
<dbReference type="CDD" id="cd00038">
    <property type="entry name" value="CAP_ED"/>
    <property type="match status" value="1"/>
</dbReference>
<dbReference type="SUPFAM" id="SSF51206">
    <property type="entry name" value="cAMP-binding domain-like"/>
    <property type="match status" value="1"/>
</dbReference>